<comment type="caution">
    <text evidence="1">The sequence shown here is derived from an EMBL/GenBank/DDBJ whole genome shotgun (WGS) entry which is preliminary data.</text>
</comment>
<evidence type="ECO:0000313" key="1">
    <source>
        <dbReference type="EMBL" id="KAL3533124.1"/>
    </source>
</evidence>
<feature type="non-terminal residue" evidence="1">
    <location>
        <position position="76"/>
    </location>
</feature>
<organism evidence="1 2">
    <name type="scientific">Cinchona calisaya</name>
    <dbReference type="NCBI Taxonomy" id="153742"/>
    <lineage>
        <taxon>Eukaryota</taxon>
        <taxon>Viridiplantae</taxon>
        <taxon>Streptophyta</taxon>
        <taxon>Embryophyta</taxon>
        <taxon>Tracheophyta</taxon>
        <taxon>Spermatophyta</taxon>
        <taxon>Magnoliopsida</taxon>
        <taxon>eudicotyledons</taxon>
        <taxon>Gunneridae</taxon>
        <taxon>Pentapetalae</taxon>
        <taxon>asterids</taxon>
        <taxon>lamiids</taxon>
        <taxon>Gentianales</taxon>
        <taxon>Rubiaceae</taxon>
        <taxon>Cinchonoideae</taxon>
        <taxon>Cinchoneae</taxon>
        <taxon>Cinchona</taxon>
    </lineage>
</organism>
<protein>
    <submittedName>
        <fullName evidence="1">Uncharacterized protein</fullName>
    </submittedName>
</protein>
<keyword evidence="2" id="KW-1185">Reference proteome</keyword>
<dbReference type="AlphaFoldDB" id="A0ABD3APM0"/>
<accession>A0ABD3APM0</accession>
<reference evidence="1 2" key="1">
    <citation type="submission" date="2024-11" db="EMBL/GenBank/DDBJ databases">
        <title>A near-complete genome assembly of Cinchona calisaya.</title>
        <authorList>
            <person name="Lian D.C."/>
            <person name="Zhao X.W."/>
            <person name="Wei L."/>
        </authorList>
    </citation>
    <scope>NUCLEOTIDE SEQUENCE [LARGE SCALE GENOMIC DNA]</scope>
    <source>
        <tissue evidence="1">Nenye</tissue>
    </source>
</reference>
<dbReference type="EMBL" id="JBJUIK010000003">
    <property type="protein sequence ID" value="KAL3533124.1"/>
    <property type="molecule type" value="Genomic_DNA"/>
</dbReference>
<proteinExistence type="predicted"/>
<name>A0ABD3APM0_9GENT</name>
<sequence>MATSKHKEMKKTSDATAKSHASVILIEVHSPPPKVAVSKQSKTQEPKLADMFAVVKPKLDLLDEGSKACAHADRLE</sequence>
<gene>
    <name evidence="1" type="ORF">ACH5RR_006645</name>
</gene>
<evidence type="ECO:0000313" key="2">
    <source>
        <dbReference type="Proteomes" id="UP001630127"/>
    </source>
</evidence>
<dbReference type="Proteomes" id="UP001630127">
    <property type="component" value="Unassembled WGS sequence"/>
</dbReference>